<accession>A0ABT0RJD9</accession>
<sequence>MRAPEFILILISMMFVFSIIRHKMGIPARSMRQMRGGPEDSQETLRLRQEVGELKERIKVLERIAVEKEDTLSRQIEQLRDQ</sequence>
<organism evidence="3 4">
    <name type="scientific">Sphingomonas alba</name>
    <dbReference type="NCBI Taxonomy" id="2908208"/>
    <lineage>
        <taxon>Bacteria</taxon>
        <taxon>Pseudomonadati</taxon>
        <taxon>Pseudomonadota</taxon>
        <taxon>Alphaproteobacteria</taxon>
        <taxon>Sphingomonadales</taxon>
        <taxon>Sphingomonadaceae</taxon>
        <taxon>Sphingomonas</taxon>
    </lineage>
</organism>
<proteinExistence type="predicted"/>
<dbReference type="Proteomes" id="UP001165363">
    <property type="component" value="Unassembled WGS sequence"/>
</dbReference>
<keyword evidence="2" id="KW-0472">Membrane</keyword>
<name>A0ABT0RJD9_9SPHN</name>
<keyword evidence="2" id="KW-0812">Transmembrane</keyword>
<evidence type="ECO:0000256" key="1">
    <source>
        <dbReference type="SAM" id="Coils"/>
    </source>
</evidence>
<feature type="transmembrane region" description="Helical" evidence="2">
    <location>
        <begin position="6"/>
        <end position="24"/>
    </location>
</feature>
<evidence type="ECO:0000256" key="2">
    <source>
        <dbReference type="SAM" id="Phobius"/>
    </source>
</evidence>
<keyword evidence="2" id="KW-1133">Transmembrane helix</keyword>
<dbReference type="EMBL" id="JAMGBD010000001">
    <property type="protein sequence ID" value="MCL6682741.1"/>
    <property type="molecule type" value="Genomic_DNA"/>
</dbReference>
<gene>
    <name evidence="3" type="ORF">LZ536_02345</name>
</gene>
<reference evidence="3" key="1">
    <citation type="submission" date="2022-05" db="EMBL/GenBank/DDBJ databases">
        <authorList>
            <person name="Jo J.-H."/>
            <person name="Im W.-T."/>
        </authorList>
    </citation>
    <scope>NUCLEOTIDE SEQUENCE</scope>
    <source>
        <strain evidence="3">SE158</strain>
    </source>
</reference>
<keyword evidence="4" id="KW-1185">Reference proteome</keyword>
<comment type="caution">
    <text evidence="3">The sequence shown here is derived from an EMBL/GenBank/DDBJ whole genome shotgun (WGS) entry which is preliminary data.</text>
</comment>
<protein>
    <submittedName>
        <fullName evidence="3">Uncharacterized protein</fullName>
    </submittedName>
</protein>
<evidence type="ECO:0000313" key="4">
    <source>
        <dbReference type="Proteomes" id="UP001165363"/>
    </source>
</evidence>
<feature type="coiled-coil region" evidence="1">
    <location>
        <begin position="44"/>
        <end position="71"/>
    </location>
</feature>
<keyword evidence="1" id="KW-0175">Coiled coil</keyword>
<evidence type="ECO:0000313" key="3">
    <source>
        <dbReference type="EMBL" id="MCL6682741.1"/>
    </source>
</evidence>
<dbReference type="RefSeq" id="WP_249846694.1">
    <property type="nucleotide sequence ID" value="NZ_JAMGBD010000001.1"/>
</dbReference>